<feature type="compositionally biased region" description="Basic and acidic residues" evidence="1">
    <location>
        <begin position="235"/>
        <end position="247"/>
    </location>
</feature>
<feature type="region of interest" description="Disordered" evidence="1">
    <location>
        <begin position="46"/>
        <end position="99"/>
    </location>
</feature>
<comment type="caution">
    <text evidence="2">The sequence shown here is derived from an EMBL/GenBank/DDBJ whole genome shotgun (WGS) entry which is preliminary data.</text>
</comment>
<feature type="compositionally biased region" description="Basic residues" evidence="1">
    <location>
        <begin position="577"/>
        <end position="595"/>
    </location>
</feature>
<feature type="compositionally biased region" description="Low complexity" evidence="1">
    <location>
        <begin position="598"/>
        <end position="607"/>
    </location>
</feature>
<feature type="compositionally biased region" description="Basic and acidic residues" evidence="1">
    <location>
        <begin position="860"/>
        <end position="873"/>
    </location>
</feature>
<feature type="compositionally biased region" description="Basic and acidic residues" evidence="1">
    <location>
        <begin position="954"/>
        <end position="989"/>
    </location>
</feature>
<feature type="region of interest" description="Disordered" evidence="1">
    <location>
        <begin position="323"/>
        <end position="367"/>
    </location>
</feature>
<gene>
    <name evidence="2" type="ORF">H1R20_g12071</name>
</gene>
<dbReference type="PRINTS" id="PR01217">
    <property type="entry name" value="PRICHEXTENSN"/>
</dbReference>
<sequence>MPGWDAPIDPMLFEVSTGTTTPAAPMQSQLTLASSSSELANALTFPAQYYQEEEDVEPPQSGPGEDASAGCISPAMLQGSEDPVSTPAEDPAGGNVSDGSPRYCSVKGCKAVIPGSYEYKMCPPCRTRYRGYGITKRKKWKAERQAFEHEMADSPEELRAWELSILDEQITLPPQVVAALNDGDGEGGSTSAAPSILSLYQNDPNQKSDVDSLHAIAPYPTVLAACTKLKRVREKEEKAMGPREGAKVVEIPPEATESHASRKNTSQAKSVSDGQQVSESKSKRAKKGTHCATEGCGNPLSEEKRWRHCEACRLAEREKKLQAKAAEGNLQATADSPSAEEDSVEAAANDSEHTTNDPPDANVDSQQLRLVNMSANSFENSESFRWNVESAQVSGTPMPSIDLSRPPSQQPPLTIKHYDPNGEKEPIIRSTPNLQPYVTVEQFPFKDVATTLAGESSVGIAITPDPSAAATTTTVTLTMQDDAALTSHTPYPDAGVFRHYVVPPKDKDASASQPIPESTPVPVADSGPSIASATDSPPAPPAPLPAPPTQSATQPVGTRESATPSAEKTLETSASTGKKKAASSTKSKPKSKGKGKAADPPSSAEAPAQPPLPPQPSLYPYHPYYLFPPAQYAQYATASAYGLMYPPLHPSALVPESISTSQAIPPAPAFYYPPPYPYAASAPVPGLGVPPPPSSLVHSYHTVSGGTVSAPVDGLAPGTAAATSISAPPAAAPPPPPPKPRPSKKQKEPKSLFNYYHPGYGTTDSPELPAGAEPGKRKRRKIDPAWLEKMRLKAEEEKRAAAGDAPESASAGPSTGADASGSASAVATSVPSAHVGTDVDAELVSAVSSAHESEAEVEQCLDHAQEQEQERTGLDSIMDEDDPHVDETRAPEVSSSRLSERGGHGSPQGNAQSKPCYNKTCRRRVVSTSATGGSTFCEKCKAKFKKHAEKNRVIMDPHVDDDVEKGSPRQNEKELPPDPRFEQRTERESGLIVEEPEEIQSPGPAAQEVNTRFQEQVQELQHELSDFLAQHVARTLNLQNSLHNEPLKFRKHLSGVMHERDNSEYLFVLLAR</sequence>
<feature type="region of interest" description="Disordered" evidence="1">
    <location>
        <begin position="954"/>
        <end position="1006"/>
    </location>
</feature>
<feature type="compositionally biased region" description="Basic and acidic residues" evidence="1">
    <location>
        <begin position="416"/>
        <end position="427"/>
    </location>
</feature>
<feature type="region of interest" description="Disordered" evidence="1">
    <location>
        <begin position="1"/>
        <end position="30"/>
    </location>
</feature>
<feature type="compositionally biased region" description="Low complexity" evidence="1">
    <location>
        <begin position="802"/>
        <end position="833"/>
    </location>
</feature>
<evidence type="ECO:0000313" key="3">
    <source>
        <dbReference type="Proteomes" id="UP001140091"/>
    </source>
</evidence>
<organism evidence="2 3">
    <name type="scientific">Candolleomyces eurysporus</name>
    <dbReference type="NCBI Taxonomy" id="2828524"/>
    <lineage>
        <taxon>Eukaryota</taxon>
        <taxon>Fungi</taxon>
        <taxon>Dikarya</taxon>
        <taxon>Basidiomycota</taxon>
        <taxon>Agaricomycotina</taxon>
        <taxon>Agaricomycetes</taxon>
        <taxon>Agaricomycetidae</taxon>
        <taxon>Agaricales</taxon>
        <taxon>Agaricineae</taxon>
        <taxon>Psathyrellaceae</taxon>
        <taxon>Candolleomyces</taxon>
    </lineage>
</organism>
<feature type="region of interest" description="Disordered" evidence="1">
    <location>
        <begin position="235"/>
        <end position="300"/>
    </location>
</feature>
<evidence type="ECO:0000313" key="2">
    <source>
        <dbReference type="EMBL" id="KAJ2925011.1"/>
    </source>
</evidence>
<feature type="region of interest" description="Disordered" evidence="1">
    <location>
        <begin position="711"/>
        <end position="920"/>
    </location>
</feature>
<protein>
    <submittedName>
        <fullName evidence="2">Uncharacterized protein</fullName>
    </submittedName>
</protein>
<name>A0A9W8MC35_9AGAR</name>
<dbReference type="OrthoDB" id="3070249at2759"/>
<dbReference type="Proteomes" id="UP001140091">
    <property type="component" value="Unassembled WGS sequence"/>
</dbReference>
<evidence type="ECO:0000256" key="1">
    <source>
        <dbReference type="SAM" id="MobiDB-lite"/>
    </source>
</evidence>
<keyword evidence="3" id="KW-1185">Reference proteome</keyword>
<feature type="compositionally biased region" description="Basic and acidic residues" evidence="1">
    <location>
        <begin position="782"/>
        <end position="801"/>
    </location>
</feature>
<feature type="compositionally biased region" description="Pro residues" evidence="1">
    <location>
        <begin position="537"/>
        <end position="548"/>
    </location>
</feature>
<feature type="region of interest" description="Disordered" evidence="1">
    <location>
        <begin position="504"/>
        <end position="615"/>
    </location>
</feature>
<feature type="compositionally biased region" description="Pro residues" evidence="1">
    <location>
        <begin position="730"/>
        <end position="740"/>
    </location>
</feature>
<feature type="compositionally biased region" description="Polar residues" evidence="1">
    <location>
        <begin position="263"/>
        <end position="279"/>
    </location>
</feature>
<proteinExistence type="predicted"/>
<reference evidence="2" key="1">
    <citation type="submission" date="2022-06" db="EMBL/GenBank/DDBJ databases">
        <title>Genome Sequence of Candolleomyces eurysporus.</title>
        <authorList>
            <person name="Buettner E."/>
        </authorList>
    </citation>
    <scope>NUCLEOTIDE SEQUENCE</scope>
    <source>
        <strain evidence="2">VTCC 930004</strain>
    </source>
</reference>
<dbReference type="EMBL" id="JANBPK010001197">
    <property type="protein sequence ID" value="KAJ2925011.1"/>
    <property type="molecule type" value="Genomic_DNA"/>
</dbReference>
<feature type="region of interest" description="Disordered" evidence="1">
    <location>
        <begin position="394"/>
        <end position="433"/>
    </location>
</feature>
<accession>A0A9W8MC35</accession>
<feature type="compositionally biased region" description="Low complexity" evidence="1">
    <location>
        <begin position="716"/>
        <end position="729"/>
    </location>
</feature>
<dbReference type="AlphaFoldDB" id="A0A9W8MC35"/>
<feature type="non-terminal residue" evidence="2">
    <location>
        <position position="1072"/>
    </location>
</feature>